<feature type="transmembrane region" description="Helical" evidence="2">
    <location>
        <begin position="551"/>
        <end position="574"/>
    </location>
</feature>
<dbReference type="SUPFAM" id="SSF56112">
    <property type="entry name" value="Protein kinase-like (PK-like)"/>
    <property type="match status" value="1"/>
</dbReference>
<evidence type="ECO:0000256" key="1">
    <source>
        <dbReference type="SAM" id="Coils"/>
    </source>
</evidence>
<feature type="transmembrane region" description="Helical" evidence="2">
    <location>
        <begin position="461"/>
        <end position="482"/>
    </location>
</feature>
<feature type="domain" description="Protein kinase" evidence="3">
    <location>
        <begin position="23"/>
        <end position="332"/>
    </location>
</feature>
<dbReference type="EMBL" id="JH719942">
    <property type="protein sequence ID" value="EJF51947.1"/>
    <property type="molecule type" value="Genomic_DNA"/>
</dbReference>
<evidence type="ECO:0000313" key="5">
    <source>
        <dbReference type="Proteomes" id="UP000005113"/>
    </source>
</evidence>
<keyword evidence="2" id="KW-1133">Transmembrane helix</keyword>
<feature type="transmembrane region" description="Helical" evidence="2">
    <location>
        <begin position="488"/>
        <end position="506"/>
    </location>
</feature>
<keyword evidence="2" id="KW-0472">Membrane</keyword>
<feature type="coiled-coil region" evidence="1">
    <location>
        <begin position="694"/>
        <end position="750"/>
    </location>
</feature>
<protein>
    <recommendedName>
        <fullName evidence="3">Protein kinase domain-containing protein</fullName>
    </recommendedName>
</protein>
<dbReference type="PROSITE" id="PS50011">
    <property type="entry name" value="PROTEIN_KINASE_DOM"/>
    <property type="match status" value="1"/>
</dbReference>
<keyword evidence="1" id="KW-0175">Coiled coil</keyword>
<dbReference type="HOGENOM" id="CLU_352278_0_0_10"/>
<gene>
    <name evidence="4" type="ORF">SapgrDRAFT_0188</name>
</gene>
<evidence type="ECO:0000313" key="4">
    <source>
        <dbReference type="EMBL" id="EJF51947.1"/>
    </source>
</evidence>
<keyword evidence="2" id="KW-0812">Transmembrane</keyword>
<organism evidence="4 5">
    <name type="scientific">Saprospira grandis DSM 2844</name>
    <dbReference type="NCBI Taxonomy" id="694433"/>
    <lineage>
        <taxon>Bacteria</taxon>
        <taxon>Pseudomonadati</taxon>
        <taxon>Bacteroidota</taxon>
        <taxon>Saprospiria</taxon>
        <taxon>Saprospirales</taxon>
        <taxon>Saprospiraceae</taxon>
        <taxon>Saprospira</taxon>
    </lineage>
</organism>
<name>J0P3F7_9BACT</name>
<dbReference type="PANTHER" id="PTHR44305">
    <property type="entry name" value="SI:DKEY-192D15.2-RELATED"/>
    <property type="match status" value="1"/>
</dbReference>
<dbReference type="AlphaFoldDB" id="J0P3F7"/>
<feature type="transmembrane region" description="Helical" evidence="2">
    <location>
        <begin position="396"/>
        <end position="417"/>
    </location>
</feature>
<sequence>MEENNNQKQKITLFLSETKEALSLAPKAFASGGEGSLFRILSPEKYSDRVAKIYHPHKRTAEKLAKLELLIKDPLGQGEEGIAPSFIWPQAILQNEKEEQIGVMMPLAQGKKLELLCLPKLPKKIDGAWKRLAFDREGNQKLRLKIAFNLANALRQLQSKKKYVLVDLKAENILVQPNGQIAIVDVDSLQISDGEQFFKAAVATPEYSAPEYYQLPKIKRFDHSWDNFALAVILYKLFLGIHPFAASAKGEYAKRVSLHEKIEARLYVHHPKAKEWLQFLPPPHEKYHELPQGLQNLLAKTFVEGLDQPEKRASPEDFCEQLLEEIRDWAFLFNFEAQKGEEKIKRLELAAKEIKPPEEELEELHLFPPTYQKIFSQKGSFLGEETLTSPSGCLNLLGYISYLPFIGLLVVSLIHLVLAFDGWLYLMGSLISAFFIYVFAETLAKNKSAIWNRFFSFSGKAGALGLILWSLSFFSMPGFYSLNDLYDLIYWSIWTASSFALAKILISQESHKGALQENAGVLLQATALGLAVYIVFYVFDYSFAYFTSDSSILFSELLTILAPYFIFAVIGYLLGWRLKKASTKGLPSPVQLINDYNKKLLDLQKHYNLAEEQLIDFAVGYKESAQLYFDDWFNKRLKTATHFLRDYEQLLQAQAAARKESETFLLQSAHHLHPIFKGMRSFSQVSQKMKLLASQAKKEEVREIKNELIRLLHQSQAIYINYLQGKQPYYKVAEKKLSNFEAELENDYQKEKEKHFAAASEGFEEIELEEKLSLNDFLKQLHELKAEKEALLPLEHKD</sequence>
<proteinExistence type="predicted"/>
<evidence type="ECO:0000259" key="3">
    <source>
        <dbReference type="PROSITE" id="PS50011"/>
    </source>
</evidence>
<dbReference type="Pfam" id="PF00069">
    <property type="entry name" value="Pkinase"/>
    <property type="match status" value="1"/>
</dbReference>
<dbReference type="SMART" id="SM00220">
    <property type="entry name" value="S_TKc"/>
    <property type="match status" value="1"/>
</dbReference>
<dbReference type="Gene3D" id="1.10.510.10">
    <property type="entry name" value="Transferase(Phosphotransferase) domain 1"/>
    <property type="match status" value="1"/>
</dbReference>
<dbReference type="Proteomes" id="UP000005113">
    <property type="component" value="Unassembled WGS sequence"/>
</dbReference>
<dbReference type="InterPro" id="IPR011009">
    <property type="entry name" value="Kinase-like_dom_sf"/>
</dbReference>
<feature type="transmembrane region" description="Helical" evidence="2">
    <location>
        <begin position="423"/>
        <end position="440"/>
    </location>
</feature>
<dbReference type="InterPro" id="IPR053083">
    <property type="entry name" value="TF_kinase-domain_protein"/>
</dbReference>
<accession>J0P3F7</accession>
<dbReference type="GO" id="GO:0004672">
    <property type="term" value="F:protein kinase activity"/>
    <property type="evidence" value="ECO:0007669"/>
    <property type="project" value="InterPro"/>
</dbReference>
<dbReference type="GO" id="GO:0005524">
    <property type="term" value="F:ATP binding"/>
    <property type="evidence" value="ECO:0007669"/>
    <property type="project" value="InterPro"/>
</dbReference>
<dbReference type="OrthoDB" id="1022767at2"/>
<dbReference type="PANTHER" id="PTHR44305:SF24">
    <property type="entry name" value="TYROSINE-PROTEIN KINASE C03B1.5-RELATED"/>
    <property type="match status" value="1"/>
</dbReference>
<dbReference type="InterPro" id="IPR000719">
    <property type="entry name" value="Prot_kinase_dom"/>
</dbReference>
<reference evidence="5" key="1">
    <citation type="journal article" date="2012" name="Stand. Genomic Sci.">
        <title>Permanent draft genome sequence of the gliding predator Saprospira grandis strain Sa g1 (= HR1).</title>
        <authorList>
            <person name="Mavromatis K."/>
            <person name="Chertkov O."/>
            <person name="Lapidus A."/>
            <person name="Nolan M."/>
            <person name="Lucas S."/>
            <person name="Tice H."/>
            <person name="Del Rio T.G."/>
            <person name="Cheng J.F."/>
            <person name="Han C."/>
            <person name="Tapia R."/>
            <person name="Bruce D."/>
            <person name="Goodwin L.A."/>
            <person name="Pitluck S."/>
            <person name="Huntemann M."/>
            <person name="Liolios K."/>
            <person name="Pagani I."/>
            <person name="Ivanova N."/>
            <person name="Mikhailova N."/>
            <person name="Pati A."/>
            <person name="Chen A."/>
            <person name="Palaniappan K."/>
            <person name="Land M."/>
            <person name="Brambilla E.M."/>
            <person name="Rohde M."/>
            <person name="Spring S."/>
            <person name="Goker M."/>
            <person name="Detter J.C."/>
            <person name="Bristow J."/>
            <person name="Eisen J.A."/>
            <person name="Markowitz V."/>
            <person name="Hugenholtz P."/>
            <person name="Kyrpides N.C."/>
            <person name="Klenk H.P."/>
            <person name="Woyke T."/>
        </authorList>
    </citation>
    <scope>NUCLEOTIDE SEQUENCE [LARGE SCALE GENOMIC DNA]</scope>
    <source>
        <strain evidence="5">DSM 2844</strain>
    </source>
</reference>
<feature type="transmembrane region" description="Helical" evidence="2">
    <location>
        <begin position="518"/>
        <end position="539"/>
    </location>
</feature>
<evidence type="ECO:0000256" key="2">
    <source>
        <dbReference type="SAM" id="Phobius"/>
    </source>
</evidence>